<evidence type="ECO:0000313" key="2">
    <source>
        <dbReference type="Proteomes" id="UP001445335"/>
    </source>
</evidence>
<accession>A0AAW1SDV1</accession>
<gene>
    <name evidence="1" type="ORF">WJX81_003870</name>
</gene>
<organism evidence="1 2">
    <name type="scientific">Elliptochloris bilobata</name>
    <dbReference type="NCBI Taxonomy" id="381761"/>
    <lineage>
        <taxon>Eukaryota</taxon>
        <taxon>Viridiplantae</taxon>
        <taxon>Chlorophyta</taxon>
        <taxon>core chlorophytes</taxon>
        <taxon>Trebouxiophyceae</taxon>
        <taxon>Trebouxiophyceae incertae sedis</taxon>
        <taxon>Elliptochloris clade</taxon>
        <taxon>Elliptochloris</taxon>
    </lineage>
</organism>
<name>A0AAW1SDV1_9CHLO</name>
<keyword evidence="2" id="KW-1185">Reference proteome</keyword>
<comment type="caution">
    <text evidence="1">The sequence shown here is derived from an EMBL/GenBank/DDBJ whole genome shotgun (WGS) entry which is preliminary data.</text>
</comment>
<evidence type="ECO:0000313" key="1">
    <source>
        <dbReference type="EMBL" id="KAK9843729.1"/>
    </source>
</evidence>
<sequence length="81" mass="9225">MRRWAEEDDEPGNELRLLMDQDYPLMSGRLMSGLRMHALGRGWAAPLPPKPRQPPLPTQRSWLAPQLPAHLATLAALCSRW</sequence>
<dbReference type="AlphaFoldDB" id="A0AAW1SDV1"/>
<dbReference type="EMBL" id="JALJOU010000005">
    <property type="protein sequence ID" value="KAK9843729.1"/>
    <property type="molecule type" value="Genomic_DNA"/>
</dbReference>
<protein>
    <submittedName>
        <fullName evidence="1">Uncharacterized protein</fullName>
    </submittedName>
</protein>
<reference evidence="1 2" key="1">
    <citation type="journal article" date="2024" name="Nat. Commun.">
        <title>Phylogenomics reveals the evolutionary origins of lichenization in chlorophyte algae.</title>
        <authorList>
            <person name="Puginier C."/>
            <person name="Libourel C."/>
            <person name="Otte J."/>
            <person name="Skaloud P."/>
            <person name="Haon M."/>
            <person name="Grisel S."/>
            <person name="Petersen M."/>
            <person name="Berrin J.G."/>
            <person name="Delaux P.M."/>
            <person name="Dal Grande F."/>
            <person name="Keller J."/>
        </authorList>
    </citation>
    <scope>NUCLEOTIDE SEQUENCE [LARGE SCALE GENOMIC DNA]</scope>
    <source>
        <strain evidence="1 2">SAG 245.80</strain>
    </source>
</reference>
<proteinExistence type="predicted"/>
<dbReference type="Proteomes" id="UP001445335">
    <property type="component" value="Unassembled WGS sequence"/>
</dbReference>